<feature type="domain" description="Polysaccharide pyruvyl transferase" evidence="1">
    <location>
        <begin position="17"/>
        <end position="309"/>
    </location>
</feature>
<proteinExistence type="predicted"/>
<dbReference type="EMBL" id="FNVS01000001">
    <property type="protein sequence ID" value="SEF46434.1"/>
    <property type="molecule type" value="Genomic_DNA"/>
</dbReference>
<gene>
    <name evidence="2" type="ORF">SAMN05444001_101296</name>
</gene>
<evidence type="ECO:0000259" key="1">
    <source>
        <dbReference type="Pfam" id="PF04230"/>
    </source>
</evidence>
<sequence length="374" mass="43371">MKQNKKIGLISYHSGHNYGTMLQAYALQFCIEKMGYDAVEYINYVDGKPFKEASFRVKLKKIKDKLNSGIRPLLYNFLYKQQFSTIKDKFDCFYSGCIKTSSVLYSSLAELKENPPLYDIYIVGSDQTWNPTFLKDNGAYFLTFAAEDADKNSYASSLGVALLTDEVKGIYANYLQSFNHISCRESYGCEILSGVLNRKIEHVLDPTLLLTPDDWQNIESPRIIDEPYILCYCLGYKKSIRNFARKLGETHNMKVYYIVSNYLDIQEENHLFGIGPCDFISLIRHASYICTDSFHGTIFSINYGRNFYSFCKRDGDINKGDNSRIPTLLKEFSLESRLKFDVFEEEPDIDYEKVNVYLNNERRQSIDFLNRILK</sequence>
<evidence type="ECO:0000313" key="2">
    <source>
        <dbReference type="EMBL" id="SEF46434.1"/>
    </source>
</evidence>
<keyword evidence="3" id="KW-1185">Reference proteome</keyword>
<dbReference type="Pfam" id="PF04230">
    <property type="entry name" value="PS_pyruv_trans"/>
    <property type="match status" value="1"/>
</dbReference>
<organism evidence="2 3">
    <name type="scientific">Parabacteroides chinchillae</name>
    <dbReference type="NCBI Taxonomy" id="871327"/>
    <lineage>
        <taxon>Bacteria</taxon>
        <taxon>Pseudomonadati</taxon>
        <taxon>Bacteroidota</taxon>
        <taxon>Bacteroidia</taxon>
        <taxon>Bacteroidales</taxon>
        <taxon>Tannerellaceae</taxon>
        <taxon>Parabacteroides</taxon>
    </lineage>
</organism>
<evidence type="ECO:0000313" key="3">
    <source>
        <dbReference type="Proteomes" id="UP000236725"/>
    </source>
</evidence>
<keyword evidence="2" id="KW-0808">Transferase</keyword>
<dbReference type="InterPro" id="IPR007345">
    <property type="entry name" value="Polysacch_pyruvyl_Trfase"/>
</dbReference>
<dbReference type="Proteomes" id="UP000236725">
    <property type="component" value="Unassembled WGS sequence"/>
</dbReference>
<dbReference type="AlphaFoldDB" id="A0A8G2BTY1"/>
<accession>A0A8G2BTY1</accession>
<reference evidence="2 3" key="1">
    <citation type="submission" date="2016-10" db="EMBL/GenBank/DDBJ databases">
        <authorList>
            <person name="Varghese N."/>
            <person name="Submissions S."/>
        </authorList>
    </citation>
    <scope>NUCLEOTIDE SEQUENCE [LARGE SCALE GENOMIC DNA]</scope>
    <source>
        <strain evidence="2 3">DSM 29073</strain>
    </source>
</reference>
<comment type="caution">
    <text evidence="2">The sequence shown here is derived from an EMBL/GenBank/DDBJ whole genome shotgun (WGS) entry which is preliminary data.</text>
</comment>
<name>A0A8G2BTY1_9BACT</name>
<protein>
    <submittedName>
        <fullName evidence="2">Polysaccharide pyruvyl transferase</fullName>
    </submittedName>
</protein>
<dbReference type="RefSeq" id="WP_103982243.1">
    <property type="nucleotide sequence ID" value="NZ_FNVS01000001.1"/>
</dbReference>
<dbReference type="GO" id="GO:0016740">
    <property type="term" value="F:transferase activity"/>
    <property type="evidence" value="ECO:0007669"/>
    <property type="project" value="UniProtKB-KW"/>
</dbReference>